<dbReference type="InterPro" id="IPR006620">
    <property type="entry name" value="Pro_4_hyd_alph"/>
</dbReference>
<accession>A0A2T7PI67</accession>
<feature type="transmembrane region" description="Helical" evidence="12">
    <location>
        <begin position="248"/>
        <end position="269"/>
    </location>
</feature>
<feature type="transmembrane region" description="Helical" evidence="12">
    <location>
        <begin position="220"/>
        <end position="242"/>
    </location>
</feature>
<keyword evidence="10 12" id="KW-0472">Membrane</keyword>
<evidence type="ECO:0000256" key="12">
    <source>
        <dbReference type="SAM" id="Phobius"/>
    </source>
</evidence>
<organism evidence="14 15">
    <name type="scientific">Pomacea canaliculata</name>
    <name type="common">Golden apple snail</name>
    <dbReference type="NCBI Taxonomy" id="400727"/>
    <lineage>
        <taxon>Eukaryota</taxon>
        <taxon>Metazoa</taxon>
        <taxon>Spiralia</taxon>
        <taxon>Lophotrochozoa</taxon>
        <taxon>Mollusca</taxon>
        <taxon>Gastropoda</taxon>
        <taxon>Caenogastropoda</taxon>
        <taxon>Architaenioglossa</taxon>
        <taxon>Ampullarioidea</taxon>
        <taxon>Ampullariidae</taxon>
        <taxon>Pomacea</taxon>
    </lineage>
</organism>
<gene>
    <name evidence="14" type="ORF">C0Q70_08558</name>
</gene>
<dbReference type="SMART" id="SM00702">
    <property type="entry name" value="P4Hc"/>
    <property type="match status" value="1"/>
</dbReference>
<evidence type="ECO:0000256" key="3">
    <source>
        <dbReference type="ARBA" id="ARBA00022692"/>
    </source>
</evidence>
<keyword evidence="5" id="KW-0847">Vitamin C</keyword>
<reference evidence="14 15" key="1">
    <citation type="submission" date="2018-04" db="EMBL/GenBank/DDBJ databases">
        <title>The genome of golden apple snail Pomacea canaliculata provides insight into stress tolerance and invasive adaptation.</title>
        <authorList>
            <person name="Liu C."/>
            <person name="Liu B."/>
            <person name="Ren Y."/>
            <person name="Zhang Y."/>
            <person name="Wang H."/>
            <person name="Li S."/>
            <person name="Jiang F."/>
            <person name="Yin L."/>
            <person name="Zhang G."/>
            <person name="Qian W."/>
            <person name="Fan W."/>
        </authorList>
    </citation>
    <scope>NUCLEOTIDE SEQUENCE [LARGE SCALE GENOMIC DNA]</scope>
    <source>
        <strain evidence="14">SZHN2017</strain>
        <tissue evidence="14">Muscle</tissue>
    </source>
</reference>
<dbReference type="PANTHER" id="PTHR24014">
    <property type="entry name" value="2-OXOGLUTARATE AND IRON-DEPENDENT OXYGENASE DOMAIN-CONTAINING PROTEIN 2"/>
    <property type="match status" value="1"/>
</dbReference>
<dbReference type="EMBL" id="PZQS01000004">
    <property type="protein sequence ID" value="PVD33109.1"/>
    <property type="molecule type" value="Genomic_DNA"/>
</dbReference>
<evidence type="ECO:0000256" key="5">
    <source>
        <dbReference type="ARBA" id="ARBA00022896"/>
    </source>
</evidence>
<feature type="transmembrane region" description="Helical" evidence="12">
    <location>
        <begin position="89"/>
        <end position="109"/>
    </location>
</feature>
<evidence type="ECO:0000313" key="14">
    <source>
        <dbReference type="EMBL" id="PVD33109.1"/>
    </source>
</evidence>
<dbReference type="OrthoDB" id="1736837at2759"/>
<keyword evidence="6" id="KW-0223">Dioxygenase</keyword>
<dbReference type="GO" id="GO:0016705">
    <property type="term" value="F:oxidoreductase activity, acting on paired donors, with incorporation or reduction of molecular oxygen"/>
    <property type="evidence" value="ECO:0007669"/>
    <property type="project" value="InterPro"/>
</dbReference>
<evidence type="ECO:0000256" key="10">
    <source>
        <dbReference type="ARBA" id="ARBA00023136"/>
    </source>
</evidence>
<evidence type="ECO:0000256" key="11">
    <source>
        <dbReference type="SAM" id="MobiDB-lite"/>
    </source>
</evidence>
<feature type="transmembrane region" description="Helical" evidence="12">
    <location>
        <begin position="316"/>
        <end position="335"/>
    </location>
</feature>
<comment type="caution">
    <text evidence="14">The sequence shown here is derived from an EMBL/GenBank/DDBJ whole genome shotgun (WGS) entry which is preliminary data.</text>
</comment>
<keyword evidence="7 12" id="KW-1133">Transmembrane helix</keyword>
<evidence type="ECO:0000259" key="13">
    <source>
        <dbReference type="PROSITE" id="PS51471"/>
    </source>
</evidence>
<dbReference type="GO" id="GO:0016020">
    <property type="term" value="C:membrane"/>
    <property type="evidence" value="ECO:0007669"/>
    <property type="project" value="UniProtKB-SubCell"/>
</dbReference>
<proteinExistence type="predicted"/>
<feature type="compositionally biased region" description="Polar residues" evidence="11">
    <location>
        <begin position="133"/>
        <end position="144"/>
    </location>
</feature>
<dbReference type="Pfam" id="PF25238">
    <property type="entry name" value="OGFOD2-like"/>
    <property type="match status" value="1"/>
</dbReference>
<evidence type="ECO:0000256" key="8">
    <source>
        <dbReference type="ARBA" id="ARBA00023002"/>
    </source>
</evidence>
<dbReference type="GO" id="GO:0046873">
    <property type="term" value="F:metal ion transmembrane transporter activity"/>
    <property type="evidence" value="ECO:0007669"/>
    <property type="project" value="InterPro"/>
</dbReference>
<dbReference type="PROSITE" id="PS51471">
    <property type="entry name" value="FE2OG_OXY"/>
    <property type="match status" value="1"/>
</dbReference>
<dbReference type="InterPro" id="IPR003689">
    <property type="entry name" value="ZIP"/>
</dbReference>
<name>A0A2T7PI67_POMCA</name>
<dbReference type="GO" id="GO:0005506">
    <property type="term" value="F:iron ion binding"/>
    <property type="evidence" value="ECO:0007669"/>
    <property type="project" value="InterPro"/>
</dbReference>
<feature type="transmembrane region" description="Helical" evidence="12">
    <location>
        <begin position="347"/>
        <end position="365"/>
    </location>
</feature>
<feature type="transmembrane region" description="Helical" evidence="12">
    <location>
        <begin position="6"/>
        <end position="29"/>
    </location>
</feature>
<comment type="cofactor">
    <cofactor evidence="1">
        <name>L-ascorbate</name>
        <dbReference type="ChEBI" id="CHEBI:38290"/>
    </cofactor>
</comment>
<dbReference type="GO" id="GO:0051213">
    <property type="term" value="F:dioxygenase activity"/>
    <property type="evidence" value="ECO:0007669"/>
    <property type="project" value="UniProtKB-KW"/>
</dbReference>
<feature type="transmembrane region" description="Helical" evidence="12">
    <location>
        <begin position="50"/>
        <end position="69"/>
    </location>
</feature>
<comment type="subcellular location">
    <subcellularLocation>
        <location evidence="2">Membrane</location>
        <topology evidence="2">Multi-pass membrane protein</topology>
    </subcellularLocation>
</comment>
<feature type="region of interest" description="Disordered" evidence="11">
    <location>
        <begin position="169"/>
        <end position="201"/>
    </location>
</feature>
<dbReference type="PANTHER" id="PTHR24014:SF4">
    <property type="entry name" value="2-OXOGLUTARATE AND IRON-DEPENDENT OXYGENASE DOMAIN-CONTAINING PROTEIN 2"/>
    <property type="match status" value="1"/>
</dbReference>
<dbReference type="AlphaFoldDB" id="A0A2T7PI67"/>
<evidence type="ECO:0000256" key="6">
    <source>
        <dbReference type="ARBA" id="ARBA00022964"/>
    </source>
</evidence>
<feature type="compositionally biased region" description="Basic and acidic residues" evidence="11">
    <location>
        <begin position="123"/>
        <end position="132"/>
    </location>
</feature>
<evidence type="ECO:0000313" key="15">
    <source>
        <dbReference type="Proteomes" id="UP000245119"/>
    </source>
</evidence>
<evidence type="ECO:0000256" key="2">
    <source>
        <dbReference type="ARBA" id="ARBA00004141"/>
    </source>
</evidence>
<feature type="region of interest" description="Disordered" evidence="11">
    <location>
        <begin position="116"/>
        <end position="156"/>
    </location>
</feature>
<dbReference type="InterPro" id="IPR005123">
    <property type="entry name" value="Oxoglu/Fe-dep_dioxygenase_dom"/>
</dbReference>
<keyword evidence="3 12" id="KW-0812">Transmembrane</keyword>
<evidence type="ECO:0000256" key="7">
    <source>
        <dbReference type="ARBA" id="ARBA00022989"/>
    </source>
</evidence>
<keyword evidence="4" id="KW-0479">Metal-binding</keyword>
<evidence type="ECO:0000256" key="1">
    <source>
        <dbReference type="ARBA" id="ARBA00001961"/>
    </source>
</evidence>
<keyword evidence="9" id="KW-0408">Iron</keyword>
<dbReference type="Pfam" id="PF02535">
    <property type="entry name" value="Zip"/>
    <property type="match status" value="1"/>
</dbReference>
<sequence>METNAAKGISVGIFILVSLVMGTLPLCLVNNRRIKTKFLLSVKARLAISFLNCFAGGVFLGACLLNLLLKGQEEFAEYRQRANVTSTFPFFELAVGSGLLLIALLETGVHACMSRHSRSGVKSQDRGQRDTSTDSGMTSHNDSCNPGGVQAVSSTTQTCEKTTIELEAATELPDAGGAQDNKTDIPHKTNGRDAGTAPEDHNGEILSEVTLSTDMASLRALLLVMAMSLHAVFDGLAVGLMVATSDVWSVAVGISVHKAVVAFCLGLKLTEALPCAPAKTVLSMFVFSCMTPLGVAIGVGVTVSQENAVSESLSCSLLQALATGVFLYVTFFEVLGPELAVHQGHRLKALKIAVSALGFGAMAGVKGFNRYISGRPVDADTVIVVLYDLWVRILRKRGCVTEDQFEAVVTEIEAEIARRRSLGFESLRREAEIRERFTPLHKEVYYLKEDYLDPDFLHIVLQAKTATSIQSVSHLMETLGEGLFRLPVFTKQFCHLLLDELDAIEKSDCPKGRPNSMNKSGHYLAPVTSLLFPNSGGICLDSHKAFTVTYGSGHDLDLSCHFDNSEVTLNVALGYDGFSGGHLVFGRMKDELASQDSLKTPLHVEHRTGWGVLHRGGHMHSAEKLLGGKRCNLIMWMRSSAVRNVTCPMCSQPPQLLPTPGADDGFTIQDQGTQITVPRQREVDVCHAL</sequence>
<feature type="transmembrane region" description="Helical" evidence="12">
    <location>
        <begin position="281"/>
        <end position="304"/>
    </location>
</feature>
<feature type="domain" description="Fe2OG dioxygenase" evidence="13">
    <location>
        <begin position="541"/>
        <end position="639"/>
    </location>
</feature>
<evidence type="ECO:0000256" key="9">
    <source>
        <dbReference type="ARBA" id="ARBA00023004"/>
    </source>
</evidence>
<evidence type="ECO:0000256" key="4">
    <source>
        <dbReference type="ARBA" id="ARBA00022723"/>
    </source>
</evidence>
<keyword evidence="8" id="KW-0560">Oxidoreductase</keyword>
<feature type="compositionally biased region" description="Basic and acidic residues" evidence="11">
    <location>
        <begin position="181"/>
        <end position="191"/>
    </location>
</feature>
<protein>
    <recommendedName>
        <fullName evidence="13">Fe2OG dioxygenase domain-containing protein</fullName>
    </recommendedName>
</protein>
<dbReference type="GO" id="GO:0031418">
    <property type="term" value="F:L-ascorbic acid binding"/>
    <property type="evidence" value="ECO:0007669"/>
    <property type="project" value="UniProtKB-KW"/>
</dbReference>
<keyword evidence="15" id="KW-1185">Reference proteome</keyword>
<dbReference type="Proteomes" id="UP000245119">
    <property type="component" value="Linkage Group LG4"/>
</dbReference>